<dbReference type="ESTHER" id="desas-c8vxd2">
    <property type="family name" value="CarbLipBact_2"/>
</dbReference>
<feature type="domain" description="Serine aminopeptidase S33" evidence="4">
    <location>
        <begin position="4"/>
        <end position="210"/>
    </location>
</feature>
<evidence type="ECO:0000256" key="3">
    <source>
        <dbReference type="PIRSR" id="PIRSR017388-2"/>
    </source>
</evidence>
<keyword evidence="1" id="KW-0378">Hydrolase</keyword>
<dbReference type="InterPro" id="IPR012354">
    <property type="entry name" value="Esterase_lipase"/>
</dbReference>
<feature type="binding site" evidence="3">
    <location>
        <position position="83"/>
    </location>
    <ligand>
        <name>substrate</name>
    </ligand>
</feature>
<evidence type="ECO:0000313" key="6">
    <source>
        <dbReference type="Proteomes" id="UP000002217"/>
    </source>
</evidence>
<evidence type="ECO:0000256" key="1">
    <source>
        <dbReference type="ARBA" id="ARBA00022801"/>
    </source>
</evidence>
<keyword evidence="6" id="KW-1185">Reference proteome</keyword>
<gene>
    <name evidence="5" type="ordered locus">Dtox_3824</name>
</gene>
<evidence type="ECO:0000256" key="2">
    <source>
        <dbReference type="PIRSR" id="PIRSR017388-1"/>
    </source>
</evidence>
<dbReference type="GO" id="GO:0052689">
    <property type="term" value="F:carboxylic ester hydrolase activity"/>
    <property type="evidence" value="ECO:0007669"/>
    <property type="project" value="InterPro"/>
</dbReference>
<dbReference type="OrthoDB" id="9786110at2"/>
<dbReference type="Pfam" id="PF12146">
    <property type="entry name" value="Hydrolase_4"/>
    <property type="match status" value="1"/>
</dbReference>
<dbReference type="eggNOG" id="COG1647">
    <property type="taxonomic scope" value="Bacteria"/>
</dbReference>
<dbReference type="InterPro" id="IPR029058">
    <property type="entry name" value="AB_hydrolase_fold"/>
</dbReference>
<dbReference type="STRING" id="485916.Dtox_3824"/>
<dbReference type="PANTHER" id="PTHR43798">
    <property type="entry name" value="MONOACYLGLYCEROL LIPASE"/>
    <property type="match status" value="1"/>
</dbReference>
<feature type="binding site" evidence="3">
    <location>
        <position position="14"/>
    </location>
    <ligand>
        <name>substrate</name>
    </ligand>
</feature>
<dbReference type="RefSeq" id="WP_015759210.1">
    <property type="nucleotide sequence ID" value="NC_013216.1"/>
</dbReference>
<sequence length="227" mass="25716">MLKNKDACLLIHGFSGGPFEVMPLADYLAEQGFTVSVPTLAGHDDNLSKLGQANYQDWLASAETALIKLRSEYRKVHIAGFSMGGLIGIYLAHKYEVNSLITLSSPVYVLDFRKIVENIYTGLKNNDYRRIKKYARNIMHVPFKAVANFKLIQRKTLPLVRSIQVPLMVIQGLKDDTVKPKSADYIFNNAVSKTKRIYYLPESSHLICLDVEKDRVFELVVDFISEV</sequence>
<dbReference type="InterPro" id="IPR022742">
    <property type="entry name" value="Hydrolase_4"/>
</dbReference>
<dbReference type="PANTHER" id="PTHR43798:SF31">
    <property type="entry name" value="AB HYDROLASE SUPERFAMILY PROTEIN YCLE"/>
    <property type="match status" value="1"/>
</dbReference>
<feature type="active site" description="Charge relay system" evidence="2">
    <location>
        <position position="205"/>
    </location>
</feature>
<name>C8VXD2_DESAS</name>
<reference evidence="5 6" key="1">
    <citation type="journal article" date="2009" name="Stand. Genomic Sci.">
        <title>Complete genome sequence of Desulfotomaculum acetoxidans type strain (5575).</title>
        <authorList>
            <person name="Spring S."/>
            <person name="Lapidus A."/>
            <person name="Schroder M."/>
            <person name="Gleim D."/>
            <person name="Sims D."/>
            <person name="Meincke L."/>
            <person name="Glavina Del Rio T."/>
            <person name="Tice H."/>
            <person name="Copeland A."/>
            <person name="Cheng J.F."/>
            <person name="Lucas S."/>
            <person name="Chen F."/>
            <person name="Nolan M."/>
            <person name="Bruce D."/>
            <person name="Goodwin L."/>
            <person name="Pitluck S."/>
            <person name="Ivanova N."/>
            <person name="Mavromatis K."/>
            <person name="Mikhailova N."/>
            <person name="Pati A."/>
            <person name="Chen A."/>
            <person name="Palaniappan K."/>
            <person name="Land M."/>
            <person name="Hauser L."/>
            <person name="Chang Y.J."/>
            <person name="Jeffries C.D."/>
            <person name="Chain P."/>
            <person name="Saunders E."/>
            <person name="Brettin T."/>
            <person name="Detter J.C."/>
            <person name="Goker M."/>
            <person name="Bristow J."/>
            <person name="Eisen J.A."/>
            <person name="Markowitz V."/>
            <person name="Hugenholtz P."/>
            <person name="Kyrpides N.C."/>
            <person name="Klenk H.P."/>
            <person name="Han C."/>
        </authorList>
    </citation>
    <scope>NUCLEOTIDE SEQUENCE [LARGE SCALE GENOMIC DNA]</scope>
    <source>
        <strain evidence="6">ATCC 49208 / DSM 771 / VKM B-1644</strain>
    </source>
</reference>
<dbReference type="Gene3D" id="3.40.50.1820">
    <property type="entry name" value="alpha/beta hydrolase"/>
    <property type="match status" value="1"/>
</dbReference>
<dbReference type="AlphaFoldDB" id="C8VXD2"/>
<dbReference type="SUPFAM" id="SSF53474">
    <property type="entry name" value="alpha/beta-Hydrolases"/>
    <property type="match status" value="1"/>
</dbReference>
<dbReference type="GO" id="GO:0016020">
    <property type="term" value="C:membrane"/>
    <property type="evidence" value="ECO:0007669"/>
    <property type="project" value="TreeGrafter"/>
</dbReference>
<protein>
    <submittedName>
        <fullName evidence="5">Esterase/lipase-like protein</fullName>
    </submittedName>
</protein>
<evidence type="ECO:0000259" key="4">
    <source>
        <dbReference type="Pfam" id="PF12146"/>
    </source>
</evidence>
<evidence type="ECO:0000313" key="5">
    <source>
        <dbReference type="EMBL" id="ACV64528.1"/>
    </source>
</evidence>
<organism evidence="5 6">
    <name type="scientific">Desulfofarcimen acetoxidans (strain ATCC 49208 / DSM 771 / KCTC 5769 / VKM B-1644 / 5575)</name>
    <name type="common">Desulfotomaculum acetoxidans</name>
    <dbReference type="NCBI Taxonomy" id="485916"/>
    <lineage>
        <taxon>Bacteria</taxon>
        <taxon>Bacillati</taxon>
        <taxon>Bacillota</taxon>
        <taxon>Clostridia</taxon>
        <taxon>Eubacteriales</taxon>
        <taxon>Peptococcaceae</taxon>
        <taxon>Desulfofarcimen</taxon>
    </lineage>
</organism>
<dbReference type="InterPro" id="IPR050266">
    <property type="entry name" value="AB_hydrolase_sf"/>
</dbReference>
<proteinExistence type="predicted"/>
<dbReference type="KEGG" id="dae:Dtox_3824"/>
<dbReference type="Proteomes" id="UP000002217">
    <property type="component" value="Chromosome"/>
</dbReference>
<dbReference type="EMBL" id="CP001720">
    <property type="protein sequence ID" value="ACV64528.1"/>
    <property type="molecule type" value="Genomic_DNA"/>
</dbReference>
<dbReference type="PIRSF" id="PIRSF017388">
    <property type="entry name" value="Esterase_lipase"/>
    <property type="match status" value="1"/>
</dbReference>
<feature type="active site" description="Nucleophile" evidence="2">
    <location>
        <position position="82"/>
    </location>
</feature>
<feature type="active site" description="Charge relay system" evidence="2">
    <location>
        <position position="175"/>
    </location>
</feature>
<accession>C8VXD2</accession>
<dbReference type="HOGENOM" id="CLU_076594_0_2_9"/>